<dbReference type="AlphaFoldDB" id="A0A2S9JQ91"/>
<dbReference type="PROSITE" id="PS50931">
    <property type="entry name" value="HTH_LYSR"/>
    <property type="match status" value="1"/>
</dbReference>
<evidence type="ECO:0000256" key="4">
    <source>
        <dbReference type="ARBA" id="ARBA00023125"/>
    </source>
</evidence>
<dbReference type="SUPFAM" id="SSF53850">
    <property type="entry name" value="Periplasmic binding protein-like II"/>
    <property type="match status" value="1"/>
</dbReference>
<dbReference type="OrthoDB" id="528082at2"/>
<organism evidence="7 8">
    <name type="scientific">Phyllobacterium myrsinacearum</name>
    <dbReference type="NCBI Taxonomy" id="28101"/>
    <lineage>
        <taxon>Bacteria</taxon>
        <taxon>Pseudomonadati</taxon>
        <taxon>Pseudomonadota</taxon>
        <taxon>Alphaproteobacteria</taxon>
        <taxon>Hyphomicrobiales</taxon>
        <taxon>Phyllobacteriaceae</taxon>
        <taxon>Phyllobacterium</taxon>
    </lineage>
</organism>
<keyword evidence="5" id="KW-0804">Transcription</keyword>
<dbReference type="GO" id="GO:0003700">
    <property type="term" value="F:DNA-binding transcription factor activity"/>
    <property type="evidence" value="ECO:0007669"/>
    <property type="project" value="InterPro"/>
</dbReference>
<accession>A0A2S9JQ91</accession>
<comment type="caution">
    <text evidence="7">The sequence shown here is derived from an EMBL/GenBank/DDBJ whole genome shotgun (WGS) entry which is preliminary data.</text>
</comment>
<keyword evidence="8" id="KW-1185">Reference proteome</keyword>
<evidence type="ECO:0000256" key="3">
    <source>
        <dbReference type="ARBA" id="ARBA00023015"/>
    </source>
</evidence>
<dbReference type="Gene3D" id="1.10.10.10">
    <property type="entry name" value="Winged helix-like DNA-binding domain superfamily/Winged helix DNA-binding domain"/>
    <property type="match status" value="1"/>
</dbReference>
<evidence type="ECO:0000256" key="5">
    <source>
        <dbReference type="ARBA" id="ARBA00023163"/>
    </source>
</evidence>
<protein>
    <submittedName>
        <fullName evidence="7">LysR family transcriptional regulator</fullName>
    </submittedName>
</protein>
<evidence type="ECO:0000259" key="6">
    <source>
        <dbReference type="PROSITE" id="PS50931"/>
    </source>
</evidence>
<evidence type="ECO:0000313" key="7">
    <source>
        <dbReference type="EMBL" id="PRD55400.1"/>
    </source>
</evidence>
<reference evidence="7 8" key="1">
    <citation type="submission" date="2018-02" db="EMBL/GenBank/DDBJ databases">
        <title>The draft genome of Phyllobacterium myrsinacearum DSM5892.</title>
        <authorList>
            <person name="Li L."/>
            <person name="Liu L."/>
            <person name="Zhang X."/>
            <person name="Wang T."/>
        </authorList>
    </citation>
    <scope>NUCLEOTIDE SEQUENCE [LARGE SCALE GENOMIC DNA]</scope>
    <source>
        <strain evidence="7 8">DSM 5892</strain>
    </source>
</reference>
<keyword evidence="4" id="KW-0238">DNA-binding</keyword>
<evidence type="ECO:0000256" key="2">
    <source>
        <dbReference type="ARBA" id="ARBA00022458"/>
    </source>
</evidence>
<proteinExistence type="inferred from homology"/>
<dbReference type="PANTHER" id="PTHR30118:SF15">
    <property type="entry name" value="TRANSCRIPTIONAL REGULATORY PROTEIN"/>
    <property type="match status" value="1"/>
</dbReference>
<dbReference type="InterPro" id="IPR050389">
    <property type="entry name" value="LysR-type_TF"/>
</dbReference>
<dbReference type="Pfam" id="PF00126">
    <property type="entry name" value="HTH_1"/>
    <property type="match status" value="1"/>
</dbReference>
<dbReference type="Proteomes" id="UP000238563">
    <property type="component" value="Unassembled WGS sequence"/>
</dbReference>
<evidence type="ECO:0000313" key="8">
    <source>
        <dbReference type="Proteomes" id="UP000238563"/>
    </source>
</evidence>
<dbReference type="InterPro" id="IPR000847">
    <property type="entry name" value="LysR_HTH_N"/>
</dbReference>
<dbReference type="InterPro" id="IPR036390">
    <property type="entry name" value="WH_DNA-bd_sf"/>
</dbReference>
<feature type="domain" description="HTH lysR-type" evidence="6">
    <location>
        <begin position="12"/>
        <end position="69"/>
    </location>
</feature>
<keyword evidence="3" id="KW-0805">Transcription regulation</keyword>
<dbReference type="InterPro" id="IPR036388">
    <property type="entry name" value="WH-like_DNA-bd_sf"/>
</dbReference>
<dbReference type="Pfam" id="PF03466">
    <property type="entry name" value="LysR_substrate"/>
    <property type="match status" value="1"/>
</dbReference>
<sequence length="309" mass="34063">MNSIDHFNLRSFDLNLLVAFDAMMQDRSVTKAAARLKIQQPAMSHNLATLRLLLQDDLFIRMGQIMQPTAKAQALSVPIRLALNQAQSALNARVAFSPETEERTFRLGLSSEIELLLLPDLTARLQAQAPGIKVLSRVAHPDQVEAMIDMQAIDLAVGCSHHNGPRYNSEVMFDAHVMCCFNPLLLDLDVPVDRQTYLSQRHAVVSQTESLHGCVKEALEHAGVDLDVVAAAPDFLSVLSTAMKAPVIATVAARVALKYGPVLGLRVSPVPLDLKFPPVTMVWSHYAGKDPASLWMRRQIRESFEMAPV</sequence>
<name>A0A2S9JQ91_9HYPH</name>
<dbReference type="PANTHER" id="PTHR30118">
    <property type="entry name" value="HTH-TYPE TRANSCRIPTIONAL REGULATOR LEUO-RELATED"/>
    <property type="match status" value="1"/>
</dbReference>
<evidence type="ECO:0000256" key="1">
    <source>
        <dbReference type="ARBA" id="ARBA00009437"/>
    </source>
</evidence>
<dbReference type="GO" id="GO:0003677">
    <property type="term" value="F:DNA binding"/>
    <property type="evidence" value="ECO:0007669"/>
    <property type="project" value="UniProtKB-KW"/>
</dbReference>
<keyword evidence="2" id="KW-0536">Nodulation</keyword>
<comment type="similarity">
    <text evidence="1">Belongs to the LysR transcriptional regulatory family.</text>
</comment>
<dbReference type="Gene3D" id="3.40.190.10">
    <property type="entry name" value="Periplasmic binding protein-like II"/>
    <property type="match status" value="2"/>
</dbReference>
<dbReference type="RefSeq" id="WP_105733629.1">
    <property type="nucleotide sequence ID" value="NZ_PVBT01000002.1"/>
</dbReference>
<gene>
    <name evidence="7" type="ORF">C5750_09585</name>
</gene>
<dbReference type="EMBL" id="PVBT01000002">
    <property type="protein sequence ID" value="PRD55400.1"/>
    <property type="molecule type" value="Genomic_DNA"/>
</dbReference>
<dbReference type="InterPro" id="IPR005119">
    <property type="entry name" value="LysR_subst-bd"/>
</dbReference>
<dbReference type="SUPFAM" id="SSF46785">
    <property type="entry name" value="Winged helix' DNA-binding domain"/>
    <property type="match status" value="1"/>
</dbReference>